<organism evidence="7 8">
    <name type="scientific">Tumebacillus avium</name>
    <dbReference type="NCBI Taxonomy" id="1903704"/>
    <lineage>
        <taxon>Bacteria</taxon>
        <taxon>Bacillati</taxon>
        <taxon>Bacillota</taxon>
        <taxon>Bacilli</taxon>
        <taxon>Bacillales</taxon>
        <taxon>Alicyclobacillaceae</taxon>
        <taxon>Tumebacillus</taxon>
    </lineage>
</organism>
<dbReference type="Gene3D" id="2.60.40.4380">
    <property type="entry name" value="Translational regulator CsrA"/>
    <property type="match status" value="1"/>
</dbReference>
<dbReference type="PANTHER" id="PTHR34984:SF1">
    <property type="entry name" value="CARBON STORAGE REGULATOR"/>
    <property type="match status" value="1"/>
</dbReference>
<sequence length="79" mass="8931">MLVLSRKVGESIRIGDDVIVTVVEVKGDQIRLGIEAPKQVKVHRQEVYAEIQELNRQAAIQKTERSQLNSLLKALPKQK</sequence>
<dbReference type="OrthoDB" id="9809061at2"/>
<dbReference type="GO" id="GO:0006109">
    <property type="term" value="P:regulation of carbohydrate metabolic process"/>
    <property type="evidence" value="ECO:0007669"/>
    <property type="project" value="InterPro"/>
</dbReference>
<accession>A0A1Y0IK21</accession>
<dbReference type="GO" id="GO:0006402">
    <property type="term" value="P:mRNA catabolic process"/>
    <property type="evidence" value="ECO:0007669"/>
    <property type="project" value="InterPro"/>
</dbReference>
<name>A0A1Y0IK21_9BACL</name>
<dbReference type="RefSeq" id="WP_087455821.1">
    <property type="nucleotide sequence ID" value="NZ_CP021434.1"/>
</dbReference>
<evidence type="ECO:0000256" key="3">
    <source>
        <dbReference type="ARBA" id="ARBA00022845"/>
    </source>
</evidence>
<gene>
    <name evidence="5" type="primary">csrA</name>
    <name evidence="7" type="ORF">CBW65_04610</name>
</gene>
<evidence type="ECO:0000256" key="5">
    <source>
        <dbReference type="HAMAP-Rule" id="MF_00167"/>
    </source>
</evidence>
<keyword evidence="2 5" id="KW-0678">Repressor</keyword>
<evidence type="ECO:0000256" key="4">
    <source>
        <dbReference type="ARBA" id="ARBA00022884"/>
    </source>
</evidence>
<feature type="coiled-coil region" evidence="6">
    <location>
        <begin position="44"/>
        <end position="71"/>
    </location>
</feature>
<dbReference type="NCBIfam" id="NF002469">
    <property type="entry name" value="PRK01712.1"/>
    <property type="match status" value="1"/>
</dbReference>
<dbReference type="GO" id="GO:0048027">
    <property type="term" value="F:mRNA 5'-UTR binding"/>
    <property type="evidence" value="ECO:0007669"/>
    <property type="project" value="UniProtKB-UniRule"/>
</dbReference>
<dbReference type="HAMAP" id="MF_00167">
    <property type="entry name" value="CsrA"/>
    <property type="match status" value="1"/>
</dbReference>
<evidence type="ECO:0000313" key="8">
    <source>
        <dbReference type="Proteomes" id="UP000195437"/>
    </source>
</evidence>
<dbReference type="GO" id="GO:0044781">
    <property type="term" value="P:bacterial-type flagellum organization"/>
    <property type="evidence" value="ECO:0007669"/>
    <property type="project" value="UniProtKB-KW"/>
</dbReference>
<dbReference type="GO" id="GO:1902208">
    <property type="term" value="P:regulation of bacterial-type flagellum assembly"/>
    <property type="evidence" value="ECO:0007669"/>
    <property type="project" value="UniProtKB-UniRule"/>
</dbReference>
<dbReference type="AlphaFoldDB" id="A0A1Y0IK21"/>
<keyword evidence="4 5" id="KW-0694">RNA-binding</keyword>
<comment type="subunit">
    <text evidence="5">Homodimer; the beta-strands of each monomer intercalate to form a hydrophobic core, while the alpha-helices form wings that extend away from the core.</text>
</comment>
<evidence type="ECO:0000256" key="6">
    <source>
        <dbReference type="SAM" id="Coils"/>
    </source>
</evidence>
<keyword evidence="8" id="KW-1185">Reference proteome</keyword>
<dbReference type="InterPro" id="IPR003751">
    <property type="entry name" value="CsrA"/>
</dbReference>
<proteinExistence type="inferred from homology"/>
<keyword evidence="1 5" id="KW-0963">Cytoplasm</keyword>
<evidence type="ECO:0000313" key="7">
    <source>
        <dbReference type="EMBL" id="ARU60429.1"/>
    </source>
</evidence>
<dbReference type="KEGG" id="tum:CBW65_04610"/>
<dbReference type="EMBL" id="CP021434">
    <property type="protein sequence ID" value="ARU60429.1"/>
    <property type="molecule type" value="Genomic_DNA"/>
</dbReference>
<dbReference type="InterPro" id="IPR036107">
    <property type="entry name" value="CsrA_sf"/>
</dbReference>
<keyword evidence="6" id="KW-0175">Coiled coil</keyword>
<evidence type="ECO:0000256" key="2">
    <source>
        <dbReference type="ARBA" id="ARBA00022491"/>
    </source>
</evidence>
<comment type="subcellular location">
    <subcellularLocation>
        <location evidence="5">Cytoplasm</location>
    </subcellularLocation>
</comment>
<evidence type="ECO:0000256" key="1">
    <source>
        <dbReference type="ARBA" id="ARBA00022490"/>
    </source>
</evidence>
<comment type="similarity">
    <text evidence="5">Belongs to the CsrA/RsmA family.</text>
</comment>
<keyword evidence="3 5" id="KW-0810">Translation regulation</keyword>
<dbReference type="PANTHER" id="PTHR34984">
    <property type="entry name" value="CARBON STORAGE REGULATOR"/>
    <property type="match status" value="1"/>
</dbReference>
<dbReference type="GO" id="GO:0005829">
    <property type="term" value="C:cytosol"/>
    <property type="evidence" value="ECO:0007669"/>
    <property type="project" value="TreeGrafter"/>
</dbReference>
<dbReference type="FunFam" id="2.60.40.4380:FF:000002">
    <property type="entry name" value="Translational regulator CsrA"/>
    <property type="match status" value="1"/>
</dbReference>
<dbReference type="NCBIfam" id="TIGR00202">
    <property type="entry name" value="csrA"/>
    <property type="match status" value="1"/>
</dbReference>
<comment type="function">
    <text evidence="5">A translational regulator that binds mRNA to regulate translation initiation and/or mRNA stability. Usually binds in the 5'-UTR at or near the Shine-Dalgarno sequence preventing ribosome-binding, thus repressing translation. Its main target seems to be the major flagellin gene, while its function is anatagonized by FliW.</text>
</comment>
<dbReference type="GO" id="GO:0045947">
    <property type="term" value="P:negative regulation of translational initiation"/>
    <property type="evidence" value="ECO:0007669"/>
    <property type="project" value="UniProtKB-UniRule"/>
</dbReference>
<dbReference type="Pfam" id="PF02599">
    <property type="entry name" value="CsrA"/>
    <property type="match status" value="1"/>
</dbReference>
<protein>
    <recommendedName>
        <fullName evidence="5">Translational regulator CsrA</fullName>
    </recommendedName>
</protein>
<dbReference type="Proteomes" id="UP000195437">
    <property type="component" value="Chromosome"/>
</dbReference>
<dbReference type="SUPFAM" id="SSF117130">
    <property type="entry name" value="CsrA-like"/>
    <property type="match status" value="1"/>
</dbReference>
<keyword evidence="5" id="KW-1005">Bacterial flagellum biogenesis</keyword>
<reference evidence="8" key="1">
    <citation type="submission" date="2017-05" db="EMBL/GenBank/DDBJ databases">
        <authorList>
            <person name="Sung H."/>
        </authorList>
    </citation>
    <scope>NUCLEOTIDE SEQUENCE [LARGE SCALE GENOMIC DNA]</scope>
    <source>
        <strain evidence="8">AR23208</strain>
    </source>
</reference>